<evidence type="ECO:0000313" key="4">
    <source>
        <dbReference type="Proteomes" id="UP000675163"/>
    </source>
</evidence>
<name>A0A940PVE9_9MICO</name>
<keyword evidence="2" id="KW-0812">Transmembrane</keyword>
<evidence type="ECO:0000313" key="3">
    <source>
        <dbReference type="EMBL" id="MBP1325926.1"/>
    </source>
</evidence>
<evidence type="ECO:0008006" key="5">
    <source>
        <dbReference type="Google" id="ProtNLM"/>
    </source>
</evidence>
<keyword evidence="4" id="KW-1185">Reference proteome</keyword>
<dbReference type="AlphaFoldDB" id="A0A940PVE9"/>
<keyword evidence="2" id="KW-0472">Membrane</keyword>
<feature type="transmembrane region" description="Helical" evidence="2">
    <location>
        <begin position="46"/>
        <end position="73"/>
    </location>
</feature>
<proteinExistence type="predicted"/>
<feature type="compositionally biased region" description="Polar residues" evidence="1">
    <location>
        <begin position="1"/>
        <end position="14"/>
    </location>
</feature>
<evidence type="ECO:0000256" key="1">
    <source>
        <dbReference type="SAM" id="MobiDB-lite"/>
    </source>
</evidence>
<accession>A0A940PVE9</accession>
<evidence type="ECO:0000256" key="2">
    <source>
        <dbReference type="SAM" id="Phobius"/>
    </source>
</evidence>
<reference evidence="3" key="1">
    <citation type="submission" date="2021-02" db="EMBL/GenBank/DDBJ databases">
        <title>Sequencing the genomes of 1000 actinobacteria strains.</title>
        <authorList>
            <person name="Klenk H.-P."/>
        </authorList>
    </citation>
    <scope>NUCLEOTIDE SEQUENCE</scope>
    <source>
        <strain evidence="3">DSM 22850</strain>
    </source>
</reference>
<comment type="caution">
    <text evidence="3">The sequence shown here is derived from an EMBL/GenBank/DDBJ whole genome shotgun (WGS) entry which is preliminary data.</text>
</comment>
<dbReference type="RefSeq" id="WP_245189883.1">
    <property type="nucleotide sequence ID" value="NZ_JAFIDA010000001.1"/>
</dbReference>
<feature type="region of interest" description="Disordered" evidence="1">
    <location>
        <begin position="1"/>
        <end position="31"/>
    </location>
</feature>
<keyword evidence="2" id="KW-1133">Transmembrane helix</keyword>
<dbReference type="EMBL" id="JAFIDA010000001">
    <property type="protein sequence ID" value="MBP1325926.1"/>
    <property type="molecule type" value="Genomic_DNA"/>
</dbReference>
<protein>
    <recommendedName>
        <fullName evidence="5">DUF4190 domain-containing protein</fullName>
    </recommendedName>
</protein>
<organism evidence="3 4">
    <name type="scientific">Leucobacter exalbidus</name>
    <dbReference type="NCBI Taxonomy" id="662960"/>
    <lineage>
        <taxon>Bacteria</taxon>
        <taxon>Bacillati</taxon>
        <taxon>Actinomycetota</taxon>
        <taxon>Actinomycetes</taxon>
        <taxon>Micrococcales</taxon>
        <taxon>Microbacteriaceae</taxon>
        <taxon>Leucobacter</taxon>
    </lineage>
</organism>
<gene>
    <name evidence="3" type="ORF">JOF28_001158</name>
</gene>
<dbReference type="Proteomes" id="UP000675163">
    <property type="component" value="Unassembled WGS sequence"/>
</dbReference>
<feature type="transmembrane region" description="Helical" evidence="2">
    <location>
        <begin position="85"/>
        <end position="118"/>
    </location>
</feature>
<sequence>MSSTHVFQQTSPVTAQDAHGSPTPLAAVSPADKQAETARGLAITSFVLGLASVVSGWTFVVPVLGLVLGLVSLRRKTTERTLALWGVWLNIAMLAFSVGIIIILALTLSAAAVGIQFFGMPLIP</sequence>